<sequence length="88" mass="9538">MNAEISKAHAVLGPKPIEGGPPLMEAREMVAGFEIEDGRASALRDSSGRRDPSGKKMCKKIEGVCGSRRSAVDARECGARWGKNRKKR</sequence>
<evidence type="ECO:0000256" key="1">
    <source>
        <dbReference type="SAM" id="MobiDB-lite"/>
    </source>
</evidence>
<reference evidence="2 3" key="1">
    <citation type="submission" date="2018-01" db="EMBL/GenBank/DDBJ databases">
        <title>Harnessing the power of phylogenomics to disentangle the directionality and signatures of interkingdom host jumping in the parasitic fungal genus Tolypocladium.</title>
        <authorList>
            <person name="Quandt C.A."/>
            <person name="Patterson W."/>
            <person name="Spatafora J.W."/>
        </authorList>
    </citation>
    <scope>NUCLEOTIDE SEQUENCE [LARGE SCALE GENOMIC DNA]</scope>
    <source>
        <strain evidence="2 3">NRBC 100945</strain>
    </source>
</reference>
<organism evidence="2 3">
    <name type="scientific">Tolypocladium paradoxum</name>
    <dbReference type="NCBI Taxonomy" id="94208"/>
    <lineage>
        <taxon>Eukaryota</taxon>
        <taxon>Fungi</taxon>
        <taxon>Dikarya</taxon>
        <taxon>Ascomycota</taxon>
        <taxon>Pezizomycotina</taxon>
        <taxon>Sordariomycetes</taxon>
        <taxon>Hypocreomycetidae</taxon>
        <taxon>Hypocreales</taxon>
        <taxon>Ophiocordycipitaceae</taxon>
        <taxon>Tolypocladium</taxon>
    </lineage>
</organism>
<protein>
    <submittedName>
        <fullName evidence="2">Uncharacterized protein</fullName>
    </submittedName>
</protein>
<keyword evidence="3" id="KW-1185">Reference proteome</keyword>
<proteinExistence type="predicted"/>
<feature type="region of interest" description="Disordered" evidence="1">
    <location>
        <begin position="1"/>
        <end position="22"/>
    </location>
</feature>
<dbReference type="AlphaFoldDB" id="A0A2S4KL38"/>
<gene>
    <name evidence="2" type="ORF">TPAR_08876</name>
</gene>
<accession>A0A2S4KL38</accession>
<dbReference type="EMBL" id="PKSG01001133">
    <property type="protein sequence ID" value="POR30892.1"/>
    <property type="molecule type" value="Genomic_DNA"/>
</dbReference>
<dbReference type="Proteomes" id="UP000237481">
    <property type="component" value="Unassembled WGS sequence"/>
</dbReference>
<name>A0A2S4KL38_9HYPO</name>
<evidence type="ECO:0000313" key="2">
    <source>
        <dbReference type="EMBL" id="POR30892.1"/>
    </source>
</evidence>
<comment type="caution">
    <text evidence="2">The sequence shown here is derived from an EMBL/GenBank/DDBJ whole genome shotgun (WGS) entry which is preliminary data.</text>
</comment>
<evidence type="ECO:0000313" key="3">
    <source>
        <dbReference type="Proteomes" id="UP000237481"/>
    </source>
</evidence>